<evidence type="ECO:0000256" key="5">
    <source>
        <dbReference type="ARBA" id="ARBA00022723"/>
    </source>
</evidence>
<organism evidence="10 11">
    <name type="scientific">Virgibacillus kapii</name>
    <dbReference type="NCBI Taxonomy" id="1638645"/>
    <lineage>
        <taxon>Bacteria</taxon>
        <taxon>Bacillati</taxon>
        <taxon>Bacillota</taxon>
        <taxon>Bacilli</taxon>
        <taxon>Bacillales</taxon>
        <taxon>Bacillaceae</taxon>
        <taxon>Virgibacillus</taxon>
    </lineage>
</organism>
<evidence type="ECO:0000256" key="7">
    <source>
        <dbReference type="ARBA" id="ARBA00023004"/>
    </source>
</evidence>
<keyword evidence="5" id="KW-0479">Metal-binding</keyword>
<gene>
    <name evidence="10" type="ORF">GCM10007111_27490</name>
</gene>
<evidence type="ECO:0000256" key="4">
    <source>
        <dbReference type="ARBA" id="ARBA00022617"/>
    </source>
</evidence>
<comment type="cofactor">
    <cofactor evidence="1">
        <name>heme</name>
        <dbReference type="ChEBI" id="CHEBI:30413"/>
    </cofactor>
</comment>
<evidence type="ECO:0000313" key="11">
    <source>
        <dbReference type="Proteomes" id="UP000634435"/>
    </source>
</evidence>
<evidence type="ECO:0000256" key="2">
    <source>
        <dbReference type="ARBA" id="ARBA00012314"/>
    </source>
</evidence>
<comment type="caution">
    <text evidence="10">The sequence shown here is derived from an EMBL/GenBank/DDBJ whole genome shotgun (WGS) entry which is preliminary data.</text>
</comment>
<evidence type="ECO:0000259" key="9">
    <source>
        <dbReference type="SMART" id="SM01060"/>
    </source>
</evidence>
<dbReference type="SUPFAM" id="SSF56634">
    <property type="entry name" value="Heme-dependent catalase-like"/>
    <property type="match status" value="1"/>
</dbReference>
<keyword evidence="11" id="KW-1185">Reference proteome</keyword>
<evidence type="ECO:0000256" key="1">
    <source>
        <dbReference type="ARBA" id="ARBA00001971"/>
    </source>
</evidence>
<dbReference type="SMART" id="SM01060">
    <property type="entry name" value="Catalase"/>
    <property type="match status" value="1"/>
</dbReference>
<dbReference type="InterPro" id="IPR018028">
    <property type="entry name" value="Catalase"/>
</dbReference>
<accession>A0ABQ2DQN6</accession>
<dbReference type="InterPro" id="IPR020835">
    <property type="entry name" value="Catalase_sf"/>
</dbReference>
<dbReference type="InterPro" id="IPR010582">
    <property type="entry name" value="Catalase_immune_responsive"/>
</dbReference>
<keyword evidence="7" id="KW-0408">Iron</keyword>
<dbReference type="InterPro" id="IPR011614">
    <property type="entry name" value="Catalase_core"/>
</dbReference>
<feature type="domain" description="Catalase core" evidence="9">
    <location>
        <begin position="1"/>
        <end position="180"/>
    </location>
</feature>
<evidence type="ECO:0000256" key="8">
    <source>
        <dbReference type="ARBA" id="ARBA00023324"/>
    </source>
</evidence>
<evidence type="ECO:0000313" key="10">
    <source>
        <dbReference type="EMBL" id="GGJ64121.1"/>
    </source>
</evidence>
<reference evidence="11" key="1">
    <citation type="journal article" date="2019" name="Int. J. Syst. Evol. Microbiol.">
        <title>The Global Catalogue of Microorganisms (GCM) 10K type strain sequencing project: providing services to taxonomists for standard genome sequencing and annotation.</title>
        <authorList>
            <consortium name="The Broad Institute Genomics Platform"/>
            <consortium name="The Broad Institute Genome Sequencing Center for Infectious Disease"/>
            <person name="Wu L."/>
            <person name="Ma J."/>
        </authorList>
    </citation>
    <scope>NUCLEOTIDE SEQUENCE [LARGE SCALE GENOMIC DNA]</scope>
    <source>
        <strain evidence="11">JCM 30071</strain>
    </source>
</reference>
<dbReference type="PANTHER" id="PTHR42821:SF1">
    <property type="entry name" value="CATALASE-B"/>
    <property type="match status" value="1"/>
</dbReference>
<name>A0ABQ2DQN6_9BACI</name>
<dbReference type="Proteomes" id="UP000634435">
    <property type="component" value="Unassembled WGS sequence"/>
</dbReference>
<dbReference type="Gene3D" id="1.20.1370.20">
    <property type="match status" value="1"/>
</dbReference>
<dbReference type="PRINTS" id="PR00067">
    <property type="entry name" value="CATALASE"/>
</dbReference>
<sequence>MMEGFGVHTFRFVNEAGKSGFVKFHWKPKLGVHSLIWDEAGNYPEWELGIQVLEEEDEYKFDFDILDATKILPEEDVPVQRIGKMVLNRNVDNVFAETEQVTLHPGNIVRGIDFTNDPLLQGRLFSYSDTKFYRVGTNFKKLPINHPICPVHNNQRDGAARITIDKGQVAYHNNSLANNTPYTVPGDKGGFVTYPSAVEGVKTRKTVKSFSDHFLQARLFWNSMTKVEKEHIAGAFSFQLER</sequence>
<dbReference type="PANTHER" id="PTHR42821">
    <property type="entry name" value="CATALASE"/>
    <property type="match status" value="1"/>
</dbReference>
<dbReference type="PROSITE" id="PS51402">
    <property type="entry name" value="CATALASE_3"/>
    <property type="match status" value="1"/>
</dbReference>
<keyword evidence="3" id="KW-0575">Peroxidase</keyword>
<keyword evidence="6" id="KW-0560">Oxidoreductase</keyword>
<keyword evidence="8" id="KW-0376">Hydrogen peroxide</keyword>
<proteinExistence type="predicted"/>
<dbReference type="InterPro" id="IPR024712">
    <property type="entry name" value="Catalase_clade2"/>
</dbReference>
<dbReference type="Pfam" id="PF06628">
    <property type="entry name" value="Catalase-rel"/>
    <property type="match status" value="1"/>
</dbReference>
<evidence type="ECO:0000256" key="6">
    <source>
        <dbReference type="ARBA" id="ARBA00023002"/>
    </source>
</evidence>
<dbReference type="EC" id="1.11.1.6" evidence="2"/>
<dbReference type="EMBL" id="BMPN01000004">
    <property type="protein sequence ID" value="GGJ64121.1"/>
    <property type="molecule type" value="Genomic_DNA"/>
</dbReference>
<dbReference type="Pfam" id="PF00199">
    <property type="entry name" value="Catalase"/>
    <property type="match status" value="1"/>
</dbReference>
<protein>
    <recommendedName>
        <fullName evidence="2">catalase</fullName>
        <ecNumber evidence="2">1.11.1.6</ecNumber>
    </recommendedName>
</protein>
<evidence type="ECO:0000256" key="3">
    <source>
        <dbReference type="ARBA" id="ARBA00022559"/>
    </source>
</evidence>
<dbReference type="InterPro" id="IPR043156">
    <property type="entry name" value="Catalase_clade2_helical"/>
</dbReference>
<dbReference type="Gene3D" id="2.40.180.10">
    <property type="entry name" value="Catalase core domain"/>
    <property type="match status" value="1"/>
</dbReference>
<keyword evidence="4" id="KW-0349">Heme</keyword>